<reference evidence="2" key="2">
    <citation type="submission" date="2022-06" db="UniProtKB">
        <authorList>
            <consortium name="EnsemblMetazoa"/>
        </authorList>
    </citation>
    <scope>IDENTIFICATION</scope>
    <source>
        <strain evidence="2">DF5081</strain>
    </source>
</reference>
<keyword evidence="1" id="KW-1133">Transmembrane helix</keyword>
<proteinExistence type="predicted"/>
<protein>
    <submittedName>
        <fullName evidence="2">Uncharacterized protein</fullName>
    </submittedName>
</protein>
<dbReference type="AlphaFoldDB" id="A0A8R1IJ72"/>
<name>A0A8R1IJ72_CAEJA</name>
<keyword evidence="1" id="KW-0472">Membrane</keyword>
<dbReference type="Proteomes" id="UP000005237">
    <property type="component" value="Unassembled WGS sequence"/>
</dbReference>
<keyword evidence="1" id="KW-0812">Transmembrane</keyword>
<accession>A0A8R1IJ72</accession>
<organism evidence="2 3">
    <name type="scientific">Caenorhabditis japonica</name>
    <dbReference type="NCBI Taxonomy" id="281687"/>
    <lineage>
        <taxon>Eukaryota</taxon>
        <taxon>Metazoa</taxon>
        <taxon>Ecdysozoa</taxon>
        <taxon>Nematoda</taxon>
        <taxon>Chromadorea</taxon>
        <taxon>Rhabditida</taxon>
        <taxon>Rhabditina</taxon>
        <taxon>Rhabditomorpha</taxon>
        <taxon>Rhabditoidea</taxon>
        <taxon>Rhabditidae</taxon>
        <taxon>Peloderinae</taxon>
        <taxon>Caenorhabditis</taxon>
    </lineage>
</organism>
<evidence type="ECO:0000256" key="1">
    <source>
        <dbReference type="SAM" id="Phobius"/>
    </source>
</evidence>
<feature type="transmembrane region" description="Helical" evidence="1">
    <location>
        <begin position="75"/>
        <end position="95"/>
    </location>
</feature>
<dbReference type="EnsemblMetazoa" id="CJA37428.1">
    <property type="protein sequence ID" value="CJA37428.1"/>
    <property type="gene ID" value="WBGene00213275"/>
</dbReference>
<keyword evidence="3" id="KW-1185">Reference proteome</keyword>
<reference evidence="3" key="1">
    <citation type="submission" date="2010-08" db="EMBL/GenBank/DDBJ databases">
        <authorList>
            <consortium name="Caenorhabditis japonica Sequencing Consortium"/>
            <person name="Wilson R.K."/>
        </authorList>
    </citation>
    <scope>NUCLEOTIDE SEQUENCE [LARGE SCALE GENOMIC DNA]</scope>
    <source>
        <strain evidence="3">DF5081</strain>
    </source>
</reference>
<sequence length="113" mass="12962">MQKTQELTTGTLDGYRSHKLLIFPLTIVPFWSPSIQWLGCGMPCAQKSCLMGVETVQFMPSDVVEIYDHRVVQRWAYLLIRPIGVMVTLIIWFHIGTLGTREWHLVTALCDKV</sequence>
<evidence type="ECO:0000313" key="3">
    <source>
        <dbReference type="Proteomes" id="UP000005237"/>
    </source>
</evidence>
<evidence type="ECO:0000313" key="2">
    <source>
        <dbReference type="EnsemblMetazoa" id="CJA37428.1"/>
    </source>
</evidence>